<evidence type="ECO:0000313" key="2">
    <source>
        <dbReference type="EMBL" id="EIW51331.1"/>
    </source>
</evidence>
<accession>R7S695</accession>
<dbReference type="GeneID" id="19418347"/>
<evidence type="ECO:0000313" key="3">
    <source>
        <dbReference type="Proteomes" id="UP000054317"/>
    </source>
</evidence>
<dbReference type="KEGG" id="tvs:TRAVEDRAFT_61646"/>
<feature type="non-terminal residue" evidence="2">
    <location>
        <position position="77"/>
    </location>
</feature>
<dbReference type="RefSeq" id="XP_008045785.1">
    <property type="nucleotide sequence ID" value="XM_008047594.1"/>
</dbReference>
<dbReference type="AlphaFoldDB" id="R7S695"/>
<reference evidence="3" key="1">
    <citation type="journal article" date="2012" name="Science">
        <title>The Paleozoic origin of enzymatic lignin decomposition reconstructed from 31 fungal genomes.</title>
        <authorList>
            <person name="Floudas D."/>
            <person name="Binder M."/>
            <person name="Riley R."/>
            <person name="Barry K."/>
            <person name="Blanchette R.A."/>
            <person name="Henrissat B."/>
            <person name="Martinez A.T."/>
            <person name="Otillar R."/>
            <person name="Spatafora J.W."/>
            <person name="Yadav J.S."/>
            <person name="Aerts A."/>
            <person name="Benoit I."/>
            <person name="Boyd A."/>
            <person name="Carlson A."/>
            <person name="Copeland A."/>
            <person name="Coutinho P.M."/>
            <person name="de Vries R.P."/>
            <person name="Ferreira P."/>
            <person name="Findley K."/>
            <person name="Foster B."/>
            <person name="Gaskell J."/>
            <person name="Glotzer D."/>
            <person name="Gorecki P."/>
            <person name="Heitman J."/>
            <person name="Hesse C."/>
            <person name="Hori C."/>
            <person name="Igarashi K."/>
            <person name="Jurgens J.A."/>
            <person name="Kallen N."/>
            <person name="Kersten P."/>
            <person name="Kohler A."/>
            <person name="Kuees U."/>
            <person name="Kumar T.K.A."/>
            <person name="Kuo A."/>
            <person name="LaButti K."/>
            <person name="Larrondo L.F."/>
            <person name="Lindquist E."/>
            <person name="Ling A."/>
            <person name="Lombard V."/>
            <person name="Lucas S."/>
            <person name="Lundell T."/>
            <person name="Martin R."/>
            <person name="McLaughlin D.J."/>
            <person name="Morgenstern I."/>
            <person name="Morin E."/>
            <person name="Murat C."/>
            <person name="Nagy L.G."/>
            <person name="Nolan M."/>
            <person name="Ohm R.A."/>
            <person name="Patyshakuliyeva A."/>
            <person name="Rokas A."/>
            <person name="Ruiz-Duenas F.J."/>
            <person name="Sabat G."/>
            <person name="Salamov A."/>
            <person name="Samejima M."/>
            <person name="Schmutz J."/>
            <person name="Slot J.C."/>
            <person name="St John F."/>
            <person name="Stenlid J."/>
            <person name="Sun H."/>
            <person name="Sun S."/>
            <person name="Syed K."/>
            <person name="Tsang A."/>
            <person name="Wiebenga A."/>
            <person name="Young D."/>
            <person name="Pisabarro A."/>
            <person name="Eastwood D.C."/>
            <person name="Martin F."/>
            <person name="Cullen D."/>
            <person name="Grigoriev I.V."/>
            <person name="Hibbett D.S."/>
        </authorList>
    </citation>
    <scope>NUCLEOTIDE SEQUENCE [LARGE SCALE GENOMIC DNA]</scope>
    <source>
        <strain evidence="3">FP-101664</strain>
    </source>
</reference>
<gene>
    <name evidence="2" type="ORF">TRAVEDRAFT_61646</name>
</gene>
<proteinExistence type="predicted"/>
<organism evidence="2 3">
    <name type="scientific">Trametes versicolor (strain FP-101664)</name>
    <name type="common">White-rot fungus</name>
    <name type="synonym">Coriolus versicolor</name>
    <dbReference type="NCBI Taxonomy" id="717944"/>
    <lineage>
        <taxon>Eukaryota</taxon>
        <taxon>Fungi</taxon>
        <taxon>Dikarya</taxon>
        <taxon>Basidiomycota</taxon>
        <taxon>Agaricomycotina</taxon>
        <taxon>Agaricomycetes</taxon>
        <taxon>Polyporales</taxon>
        <taxon>Polyporaceae</taxon>
        <taxon>Trametes</taxon>
    </lineage>
</organism>
<name>R7S695_TRAVS</name>
<feature type="region of interest" description="Disordered" evidence="1">
    <location>
        <begin position="15"/>
        <end position="63"/>
    </location>
</feature>
<dbReference type="EMBL" id="JH711844">
    <property type="protein sequence ID" value="EIW51331.1"/>
    <property type="molecule type" value="Genomic_DNA"/>
</dbReference>
<sequence>MALARLRRTGIGIRRSAARPSCTSANRKPLRTRPTSCGCARRTQSNTPLRALSRRRRPPRAMSCGRWHSTYSLYRLQ</sequence>
<protein>
    <submittedName>
        <fullName evidence="2">Uncharacterized protein</fullName>
    </submittedName>
</protein>
<keyword evidence="3" id="KW-1185">Reference proteome</keyword>
<dbReference type="Proteomes" id="UP000054317">
    <property type="component" value="Unassembled WGS sequence"/>
</dbReference>
<evidence type="ECO:0000256" key="1">
    <source>
        <dbReference type="SAM" id="MobiDB-lite"/>
    </source>
</evidence>